<organism evidence="1 2">
    <name type="scientific">Elaeophora elaphi</name>
    <dbReference type="NCBI Taxonomy" id="1147741"/>
    <lineage>
        <taxon>Eukaryota</taxon>
        <taxon>Metazoa</taxon>
        <taxon>Ecdysozoa</taxon>
        <taxon>Nematoda</taxon>
        <taxon>Chromadorea</taxon>
        <taxon>Rhabditida</taxon>
        <taxon>Spirurina</taxon>
        <taxon>Spiruromorpha</taxon>
        <taxon>Filarioidea</taxon>
        <taxon>Onchocercidae</taxon>
        <taxon>Elaeophora</taxon>
    </lineage>
</organism>
<reference evidence="2" key="1">
    <citation type="submission" date="2017-02" db="UniProtKB">
        <authorList>
            <consortium name="WormBaseParasite"/>
        </authorList>
    </citation>
    <scope>IDENTIFICATION</scope>
</reference>
<evidence type="ECO:0000313" key="2">
    <source>
        <dbReference type="WBParaSite" id="EEL_0000290201-mRNA-1"/>
    </source>
</evidence>
<sequence length="90" mass="10462">MYMYFRGSNRDEKDLLTFDVMPTTDPLNTTNLSGTSSRDLVDLEVIVLNWAKQIFDITKTKTEAKINKKFLQNKTFSNSSAFHFFDNLNK</sequence>
<proteinExistence type="predicted"/>
<dbReference type="WBParaSite" id="EEL_0000290201-mRNA-1">
    <property type="protein sequence ID" value="EEL_0000290201-mRNA-1"/>
    <property type="gene ID" value="EEL_0000290201"/>
</dbReference>
<accession>A0A0R3RN42</accession>
<keyword evidence="1" id="KW-1185">Reference proteome</keyword>
<dbReference type="Proteomes" id="UP000050640">
    <property type="component" value="Unplaced"/>
</dbReference>
<protein>
    <submittedName>
        <fullName evidence="2">Uncharacterized protein</fullName>
    </submittedName>
</protein>
<dbReference type="AlphaFoldDB" id="A0A0R3RN42"/>
<name>A0A0R3RN42_9BILA</name>
<evidence type="ECO:0000313" key="1">
    <source>
        <dbReference type="Proteomes" id="UP000050640"/>
    </source>
</evidence>